<organism evidence="1 2">
    <name type="scientific">Salibacter halophilus</name>
    <dbReference type="NCBI Taxonomy" id="1803916"/>
    <lineage>
        <taxon>Bacteria</taxon>
        <taxon>Pseudomonadati</taxon>
        <taxon>Bacteroidota</taxon>
        <taxon>Flavobacteriia</taxon>
        <taxon>Flavobacteriales</taxon>
        <taxon>Salibacteraceae</taxon>
        <taxon>Salibacter</taxon>
    </lineage>
</organism>
<dbReference type="Proteomes" id="UP000435357">
    <property type="component" value="Unassembled WGS sequence"/>
</dbReference>
<comment type="caution">
    <text evidence="1">The sequence shown here is derived from an EMBL/GenBank/DDBJ whole genome shotgun (WGS) entry which is preliminary data.</text>
</comment>
<dbReference type="EMBL" id="WACR01000002">
    <property type="protein sequence ID" value="KAB1065616.1"/>
    <property type="molecule type" value="Genomic_DNA"/>
</dbReference>
<dbReference type="AlphaFoldDB" id="A0A6N6M966"/>
<evidence type="ECO:0000313" key="2">
    <source>
        <dbReference type="Proteomes" id="UP000435357"/>
    </source>
</evidence>
<keyword evidence="2" id="KW-1185">Reference proteome</keyword>
<dbReference type="Pfam" id="PF10043">
    <property type="entry name" value="DUF2279"/>
    <property type="match status" value="1"/>
</dbReference>
<dbReference type="OrthoDB" id="9803535at2"/>
<evidence type="ECO:0000313" key="1">
    <source>
        <dbReference type="EMBL" id="KAB1065616.1"/>
    </source>
</evidence>
<dbReference type="RefSeq" id="WP_151166440.1">
    <property type="nucleotide sequence ID" value="NZ_WACR01000002.1"/>
</dbReference>
<protein>
    <submittedName>
        <fullName evidence="1">DUF2279 domain-containing protein</fullName>
    </submittedName>
</protein>
<dbReference type="InterPro" id="IPR018736">
    <property type="entry name" value="DUF2279_periplasmic_lipo"/>
</dbReference>
<name>A0A6N6M966_9FLAO</name>
<accession>A0A6N6M966</accession>
<proteinExistence type="predicted"/>
<reference evidence="1 2" key="1">
    <citation type="submission" date="2019-09" db="EMBL/GenBank/DDBJ databases">
        <title>Genomes of Cryomorphaceae.</title>
        <authorList>
            <person name="Bowman J.P."/>
        </authorList>
    </citation>
    <scope>NUCLEOTIDE SEQUENCE [LARGE SCALE GENOMIC DNA]</scope>
    <source>
        <strain evidence="1 2">KCTC 52047</strain>
    </source>
</reference>
<gene>
    <name evidence="1" type="ORF">F3059_02885</name>
</gene>
<sequence length="302" mass="34677">MKRGITLLVFFILCSTGFSQLDVEGFYPDSLRKDRLKLSVGTMGAAYGVTMYSLYNLWYKNYDQSSFHFFNDNDQWLQMDKAGHIYSTYRLGSIAFEALRWSGVEYKKSLWYGSAAAFVSVSSIEIFDAYSAKWGFSWGDMAANTAGTALFIAQEYAWQDQRVRIKISYHPTTYAQYRPDALGSNWRSRLTKDYNGQSYWASFNINSFAKTDWIPQWLNIAVGYSGAGMLGGTENPEMYDGQQLPNFSRQRQFYLSFDVDLDRIPVQNHLLKGVLKIVNLIKIPGPALRLQDGRFIVDGFYY</sequence>